<keyword evidence="1" id="KW-0175">Coiled coil</keyword>
<gene>
    <name evidence="3" type="ORF">TRSC58_03027</name>
</gene>
<evidence type="ECO:0000313" key="3">
    <source>
        <dbReference type="EMBL" id="ESL09256.1"/>
    </source>
</evidence>
<dbReference type="OrthoDB" id="252810at2759"/>
<organism evidence="3 4">
    <name type="scientific">Trypanosoma rangeli SC58</name>
    <dbReference type="NCBI Taxonomy" id="429131"/>
    <lineage>
        <taxon>Eukaryota</taxon>
        <taxon>Discoba</taxon>
        <taxon>Euglenozoa</taxon>
        <taxon>Kinetoplastea</taxon>
        <taxon>Metakinetoplastina</taxon>
        <taxon>Trypanosomatida</taxon>
        <taxon>Trypanosomatidae</taxon>
        <taxon>Trypanosoma</taxon>
        <taxon>Herpetosoma</taxon>
    </lineage>
</organism>
<feature type="coiled-coil region" evidence="1">
    <location>
        <begin position="65"/>
        <end position="92"/>
    </location>
</feature>
<name>A0A061J554_TRYRA</name>
<accession>A0A061J554</accession>
<sequence>MERMVEREERRQSALRRAAEEEGQREKLLIDHGLQKESATLRRIIELEKNKVHAIREHQNNQFIHMEQARRRRELQERERQAKLERIRKRREERLTFCDPYARYVARTRNVGLATPAVAQGK</sequence>
<comment type="caution">
    <text evidence="3">The sequence shown here is derived from an EMBL/GenBank/DDBJ whole genome shotgun (WGS) entry which is preliminary data.</text>
</comment>
<dbReference type="AlphaFoldDB" id="A0A061J554"/>
<feature type="region of interest" description="Disordered" evidence="2">
    <location>
        <begin position="1"/>
        <end position="23"/>
    </location>
</feature>
<keyword evidence="4" id="KW-1185">Reference proteome</keyword>
<dbReference type="Proteomes" id="UP000031737">
    <property type="component" value="Unassembled WGS sequence"/>
</dbReference>
<evidence type="ECO:0000313" key="4">
    <source>
        <dbReference type="Proteomes" id="UP000031737"/>
    </source>
</evidence>
<reference evidence="3 4" key="1">
    <citation type="submission" date="2013-07" db="EMBL/GenBank/DDBJ databases">
        <authorList>
            <person name="Stoco P.H."/>
            <person name="Wagner G."/>
            <person name="Gerber A."/>
            <person name="Zaha A."/>
            <person name="Thompson C."/>
            <person name="Bartholomeu D.C."/>
            <person name="Luckemeyer D.D."/>
            <person name="Bahia D."/>
            <person name="Loreto E."/>
            <person name="Prestes E.B."/>
            <person name="Lima F.M."/>
            <person name="Rodrigues-Luiz G."/>
            <person name="Vallejo G.A."/>
            <person name="Filho J.F."/>
            <person name="Monteiro K.M."/>
            <person name="Tyler K.M."/>
            <person name="de Almeida L.G."/>
            <person name="Ortiz M.F."/>
            <person name="Siervo M.A."/>
            <person name="de Moraes M.H."/>
            <person name="Cunha O.L."/>
            <person name="Mendonca-Neto R."/>
            <person name="Silva R."/>
            <person name="Teixeira S.M."/>
            <person name="Murta S.M."/>
            <person name="Sincero T.C."/>
            <person name="Mendes T.A."/>
            <person name="Urmenyi T.P."/>
            <person name="Silva V.G."/>
            <person name="da Rocha W.D."/>
            <person name="Andersson B."/>
            <person name="Romanha A.J."/>
            <person name="Steindel M."/>
            <person name="de Vasconcelos A.T."/>
            <person name="Grisard E.C."/>
        </authorList>
    </citation>
    <scope>NUCLEOTIDE SEQUENCE [LARGE SCALE GENOMIC DNA]</scope>
    <source>
        <strain evidence="3 4">SC58</strain>
    </source>
</reference>
<evidence type="ECO:0000256" key="1">
    <source>
        <dbReference type="SAM" id="Coils"/>
    </source>
</evidence>
<dbReference type="VEuPathDB" id="TriTrypDB:TRSC58_03027"/>
<proteinExistence type="predicted"/>
<protein>
    <submittedName>
        <fullName evidence="3">Uncharacterized protein</fullName>
    </submittedName>
</protein>
<evidence type="ECO:0000256" key="2">
    <source>
        <dbReference type="SAM" id="MobiDB-lite"/>
    </source>
</evidence>
<dbReference type="EMBL" id="AUPL01003027">
    <property type="protein sequence ID" value="ESL09256.1"/>
    <property type="molecule type" value="Genomic_DNA"/>
</dbReference>